<name>A0A2A2EDX3_9BIFI</name>
<protein>
    <submittedName>
        <fullName evidence="2">Uncharacterized protein</fullName>
    </submittedName>
</protein>
<dbReference type="RefSeq" id="WP_095615265.1">
    <property type="nucleotide sequence ID" value="NZ_MVOH01000015.1"/>
</dbReference>
<keyword evidence="1" id="KW-0812">Transmembrane</keyword>
<evidence type="ECO:0000313" key="2">
    <source>
        <dbReference type="EMBL" id="PAU67190.1"/>
    </source>
</evidence>
<keyword evidence="3" id="KW-1185">Reference proteome</keyword>
<organism evidence="2 3">
    <name type="scientific">Bifidobacterium criceti</name>
    <dbReference type="NCBI Taxonomy" id="1960969"/>
    <lineage>
        <taxon>Bacteria</taxon>
        <taxon>Bacillati</taxon>
        <taxon>Actinomycetota</taxon>
        <taxon>Actinomycetes</taxon>
        <taxon>Bifidobacteriales</taxon>
        <taxon>Bifidobacteriaceae</taxon>
        <taxon>Bifidobacterium</taxon>
    </lineage>
</organism>
<gene>
    <name evidence="2" type="ORF">B1526_1274</name>
</gene>
<keyword evidence="1" id="KW-1133">Transmembrane helix</keyword>
<comment type="caution">
    <text evidence="2">The sequence shown here is derived from an EMBL/GenBank/DDBJ whole genome shotgun (WGS) entry which is preliminary data.</text>
</comment>
<reference evidence="2 3" key="1">
    <citation type="journal article" date="2017" name="ISME J.">
        <title>Unveiling bifidobacterial biogeography across the mammalian branch of the tree of life.</title>
        <authorList>
            <person name="Milani C."/>
            <person name="Mangifesta M."/>
            <person name="Mancabelli L."/>
            <person name="Lugli G.A."/>
            <person name="James K."/>
            <person name="Duranti S."/>
            <person name="Turroni F."/>
            <person name="Ferrario C."/>
            <person name="Ossiprandi M.C."/>
            <person name="van Sinderen D."/>
            <person name="Ventura M."/>
        </authorList>
    </citation>
    <scope>NUCLEOTIDE SEQUENCE [LARGE SCALE GENOMIC DNA]</scope>
    <source>
        <strain evidence="3">Ham19E</strain>
    </source>
</reference>
<dbReference type="Proteomes" id="UP000218399">
    <property type="component" value="Unassembled WGS sequence"/>
</dbReference>
<feature type="transmembrane region" description="Helical" evidence="1">
    <location>
        <begin position="151"/>
        <end position="172"/>
    </location>
</feature>
<proteinExistence type="predicted"/>
<evidence type="ECO:0000313" key="3">
    <source>
        <dbReference type="Proteomes" id="UP000218399"/>
    </source>
</evidence>
<accession>A0A2A2EDX3</accession>
<dbReference type="AlphaFoldDB" id="A0A2A2EDX3"/>
<evidence type="ECO:0000256" key="1">
    <source>
        <dbReference type="SAM" id="Phobius"/>
    </source>
</evidence>
<keyword evidence="1" id="KW-0472">Membrane</keyword>
<dbReference type="EMBL" id="MVOH01000015">
    <property type="protein sequence ID" value="PAU67190.1"/>
    <property type="molecule type" value="Genomic_DNA"/>
</dbReference>
<sequence>MTTMNENPVSVEEFELANPALVGAMRNAVRRELELSRADGAESRQARALRRIIGEEIAGAHLTENGNEAIYRIKRATDEVLSQLSALRADLVADHIDVVGDGTDPSIKVVQTSGQMRQALAQQSHPFVPVSGLRGLAELVRCGKKTGTPHVVTSFLQLICIITPIVASALIARQIKALASKEGESK</sequence>